<feature type="compositionally biased region" description="Polar residues" evidence="1">
    <location>
        <begin position="64"/>
        <end position="81"/>
    </location>
</feature>
<feature type="region of interest" description="Disordered" evidence="1">
    <location>
        <begin position="64"/>
        <end position="103"/>
    </location>
</feature>
<dbReference type="Proteomes" id="UP000663879">
    <property type="component" value="Unassembled WGS sequence"/>
</dbReference>
<sequence>MSKILLLLFVSFCLINSRASHRHPPGLGGNGIMGLIRVSNFGNINVIPRFQDQIQRRIVNQTKQTTKPNNLTSRSNMNPRNNRIKVPLNSKRGMLNKNNRMLG</sequence>
<evidence type="ECO:0000313" key="4">
    <source>
        <dbReference type="Proteomes" id="UP000663879"/>
    </source>
</evidence>
<evidence type="ECO:0000256" key="1">
    <source>
        <dbReference type="SAM" id="MobiDB-lite"/>
    </source>
</evidence>
<accession>A0A813UXR4</accession>
<proteinExistence type="predicted"/>
<reference evidence="3" key="1">
    <citation type="submission" date="2021-02" db="EMBL/GenBank/DDBJ databases">
        <authorList>
            <person name="Nowell W R."/>
        </authorList>
    </citation>
    <scope>NUCLEOTIDE SEQUENCE</scope>
    <source>
        <strain evidence="3">Ploen Becks lab</strain>
    </source>
</reference>
<feature type="signal peptide" evidence="2">
    <location>
        <begin position="1"/>
        <end position="19"/>
    </location>
</feature>
<protein>
    <submittedName>
        <fullName evidence="3">Uncharacterized protein</fullName>
    </submittedName>
</protein>
<gene>
    <name evidence="3" type="ORF">OXX778_LOCUS7856</name>
</gene>
<organism evidence="3 4">
    <name type="scientific">Brachionus calyciflorus</name>
    <dbReference type="NCBI Taxonomy" id="104777"/>
    <lineage>
        <taxon>Eukaryota</taxon>
        <taxon>Metazoa</taxon>
        <taxon>Spiralia</taxon>
        <taxon>Gnathifera</taxon>
        <taxon>Rotifera</taxon>
        <taxon>Eurotatoria</taxon>
        <taxon>Monogononta</taxon>
        <taxon>Pseudotrocha</taxon>
        <taxon>Ploima</taxon>
        <taxon>Brachionidae</taxon>
        <taxon>Brachionus</taxon>
    </lineage>
</organism>
<comment type="caution">
    <text evidence="3">The sequence shown here is derived from an EMBL/GenBank/DDBJ whole genome shotgun (WGS) entry which is preliminary data.</text>
</comment>
<name>A0A813UXR4_9BILA</name>
<dbReference type="EMBL" id="CAJNOC010001035">
    <property type="protein sequence ID" value="CAF0828845.1"/>
    <property type="molecule type" value="Genomic_DNA"/>
</dbReference>
<evidence type="ECO:0000313" key="3">
    <source>
        <dbReference type="EMBL" id="CAF0828845.1"/>
    </source>
</evidence>
<dbReference type="AlphaFoldDB" id="A0A813UXR4"/>
<keyword evidence="2" id="KW-0732">Signal</keyword>
<keyword evidence="4" id="KW-1185">Reference proteome</keyword>
<feature type="chain" id="PRO_5032693678" evidence="2">
    <location>
        <begin position="20"/>
        <end position="103"/>
    </location>
</feature>
<evidence type="ECO:0000256" key="2">
    <source>
        <dbReference type="SAM" id="SignalP"/>
    </source>
</evidence>